<organism evidence="1 2">
    <name type="scientific">Laetiporus sulphureus 93-53</name>
    <dbReference type="NCBI Taxonomy" id="1314785"/>
    <lineage>
        <taxon>Eukaryota</taxon>
        <taxon>Fungi</taxon>
        <taxon>Dikarya</taxon>
        <taxon>Basidiomycota</taxon>
        <taxon>Agaricomycotina</taxon>
        <taxon>Agaricomycetes</taxon>
        <taxon>Polyporales</taxon>
        <taxon>Laetiporus</taxon>
    </lineage>
</organism>
<dbReference type="EMBL" id="KV427609">
    <property type="protein sequence ID" value="KZT10459.1"/>
    <property type="molecule type" value="Genomic_DNA"/>
</dbReference>
<evidence type="ECO:0000313" key="2">
    <source>
        <dbReference type="Proteomes" id="UP000076871"/>
    </source>
</evidence>
<dbReference type="GeneID" id="63819444"/>
<proteinExistence type="predicted"/>
<protein>
    <submittedName>
        <fullName evidence="1">Uncharacterized protein</fullName>
    </submittedName>
</protein>
<gene>
    <name evidence="1" type="ORF">LAESUDRAFT_426322</name>
</gene>
<name>A0A165GK17_9APHY</name>
<dbReference type="RefSeq" id="XP_040768199.1">
    <property type="nucleotide sequence ID" value="XM_040902413.1"/>
</dbReference>
<sequence>MALKLLRILRYPVTMSVRSTSSARHFVLLVDQGTLLTMECAFVLLASWRFVLDAMTIMLPARPVLRRPFLANATPSVAVFGRLNSAIIARFACLLEAARPLGSDIKFGRLPDVTAPVTSDRGFLRSSIMETGVLTSTTKNSSIFVHYATPERTSEKKPLRSAWFNVT</sequence>
<reference evidence="1 2" key="1">
    <citation type="journal article" date="2016" name="Mol. Biol. Evol.">
        <title>Comparative Genomics of Early-Diverging Mushroom-Forming Fungi Provides Insights into the Origins of Lignocellulose Decay Capabilities.</title>
        <authorList>
            <person name="Nagy L.G."/>
            <person name="Riley R."/>
            <person name="Tritt A."/>
            <person name="Adam C."/>
            <person name="Daum C."/>
            <person name="Floudas D."/>
            <person name="Sun H."/>
            <person name="Yadav J.S."/>
            <person name="Pangilinan J."/>
            <person name="Larsson K.H."/>
            <person name="Matsuura K."/>
            <person name="Barry K."/>
            <person name="Labutti K."/>
            <person name="Kuo R."/>
            <person name="Ohm R.A."/>
            <person name="Bhattacharya S.S."/>
            <person name="Shirouzu T."/>
            <person name="Yoshinaga Y."/>
            <person name="Martin F.M."/>
            <person name="Grigoriev I.V."/>
            <person name="Hibbett D.S."/>
        </authorList>
    </citation>
    <scope>NUCLEOTIDE SEQUENCE [LARGE SCALE GENOMIC DNA]</scope>
    <source>
        <strain evidence="1 2">93-53</strain>
    </source>
</reference>
<dbReference type="InParanoid" id="A0A165GK17"/>
<keyword evidence="2" id="KW-1185">Reference proteome</keyword>
<dbReference type="AlphaFoldDB" id="A0A165GK17"/>
<evidence type="ECO:0000313" key="1">
    <source>
        <dbReference type="EMBL" id="KZT10459.1"/>
    </source>
</evidence>
<dbReference type="Proteomes" id="UP000076871">
    <property type="component" value="Unassembled WGS sequence"/>
</dbReference>
<accession>A0A165GK17</accession>